<dbReference type="SUPFAM" id="SSF49785">
    <property type="entry name" value="Galactose-binding domain-like"/>
    <property type="match status" value="1"/>
</dbReference>
<dbReference type="Proteomes" id="UP000230750">
    <property type="component" value="Unassembled WGS sequence"/>
</dbReference>
<dbReference type="GO" id="GO:0046872">
    <property type="term" value="F:metal ion binding"/>
    <property type="evidence" value="ECO:0007669"/>
    <property type="project" value="UniProtKB-KW"/>
</dbReference>
<evidence type="ECO:0000256" key="11">
    <source>
        <dbReference type="ARBA" id="ARBA00024870"/>
    </source>
</evidence>
<evidence type="ECO:0000256" key="14">
    <source>
        <dbReference type="PROSITE-ProRule" id="PRU00731"/>
    </source>
</evidence>
<evidence type="ECO:0000256" key="7">
    <source>
        <dbReference type="ARBA" id="ARBA00022490"/>
    </source>
</evidence>
<comment type="cofactor">
    <cofactor evidence="2">
        <name>Zn(2+)</name>
        <dbReference type="ChEBI" id="CHEBI:29105"/>
    </cofactor>
</comment>
<dbReference type="GO" id="GO:0005829">
    <property type="term" value="C:cytosol"/>
    <property type="evidence" value="ECO:0007669"/>
    <property type="project" value="TreeGrafter"/>
</dbReference>
<dbReference type="SUPFAM" id="SSF54001">
    <property type="entry name" value="Cysteine proteinases"/>
    <property type="match status" value="1"/>
</dbReference>
<dbReference type="InterPro" id="IPR002931">
    <property type="entry name" value="Transglutaminase-like"/>
</dbReference>
<dbReference type="PANTHER" id="PTHR12143:SF19">
    <property type="entry name" value="PEPTIDE-N(4)-(N-ACETYL-BETA-GLUCOSAMINYL)ASPARAGINE AMIDASE"/>
    <property type="match status" value="1"/>
</dbReference>
<dbReference type="InterPro" id="IPR036339">
    <property type="entry name" value="PUB-like_dom_sf"/>
</dbReference>
<feature type="region of interest" description="Disordered" evidence="15">
    <location>
        <begin position="394"/>
        <end position="414"/>
    </location>
</feature>
<keyword evidence="8" id="KW-0479">Metal-binding</keyword>
<dbReference type="Pfam" id="PF09409">
    <property type="entry name" value="PUB"/>
    <property type="match status" value="1"/>
</dbReference>
<evidence type="ECO:0000256" key="8">
    <source>
        <dbReference type="ARBA" id="ARBA00022723"/>
    </source>
</evidence>
<dbReference type="InterPro" id="IPR038765">
    <property type="entry name" value="Papain-like_cys_pep_sf"/>
</dbReference>
<accession>A0A2G8L4C3</accession>
<feature type="domain" description="PAW" evidence="16">
    <location>
        <begin position="412"/>
        <end position="619"/>
    </location>
</feature>
<dbReference type="SUPFAM" id="SSF143503">
    <property type="entry name" value="PUG domain-like"/>
    <property type="match status" value="1"/>
</dbReference>
<dbReference type="InterPro" id="IPR006588">
    <property type="entry name" value="Peptide_N_glycanase_PAW_dom"/>
</dbReference>
<dbReference type="SMART" id="SM00613">
    <property type="entry name" value="PAW"/>
    <property type="match status" value="1"/>
</dbReference>
<dbReference type="STRING" id="307972.A0A2G8L4C3"/>
<dbReference type="Gene3D" id="2.20.25.10">
    <property type="match status" value="1"/>
</dbReference>
<dbReference type="Gene3D" id="2.60.120.1020">
    <property type="entry name" value="Peptide N glycanase, PAW domain"/>
    <property type="match status" value="1"/>
</dbReference>
<evidence type="ECO:0000256" key="9">
    <source>
        <dbReference type="ARBA" id="ARBA00022801"/>
    </source>
</evidence>
<dbReference type="FunFam" id="2.60.120.1020:FF:000001">
    <property type="entry name" value="Peptide-N(4)-(N-acetyl-beta-glucosaminyl)asparagine amidase"/>
    <property type="match status" value="1"/>
</dbReference>
<dbReference type="InterPro" id="IPR050883">
    <property type="entry name" value="PNGase"/>
</dbReference>
<evidence type="ECO:0000256" key="5">
    <source>
        <dbReference type="ARBA" id="ARBA00012158"/>
    </source>
</evidence>
<evidence type="ECO:0000256" key="2">
    <source>
        <dbReference type="ARBA" id="ARBA00001947"/>
    </source>
</evidence>
<comment type="function">
    <text evidence="11">Specifically deglycosylates the denatured form of N-linked glycoproteins in the cytoplasm and assists their proteasome-mediated degradation. Cleaves the beta-aspartyl-glucosamine (GlcNAc) of the glycan and the amide side chain of Asn, converting Asn to Asp. Prefers proteins containing high-mannose over those bearing complex type oligosaccharides. Can recognize misfolded proteins in the endoplasmic reticulum that are exported to the cytosol to be destroyed and deglycosylate them, while it has no activity toward native proteins. Deglycosylation is a prerequisite for subsequent proteasome-mediated degradation of some, but not all, misfolded glycoproteins.</text>
</comment>
<dbReference type="InterPro" id="IPR008979">
    <property type="entry name" value="Galactose-bd-like_sf"/>
</dbReference>
<evidence type="ECO:0000256" key="1">
    <source>
        <dbReference type="ARBA" id="ARBA00001650"/>
    </source>
</evidence>
<protein>
    <recommendedName>
        <fullName evidence="6">Peptide-N(4)-(N-acetyl-beta-glucosaminyl)asparagine amidase</fullName>
        <ecNumber evidence="5">3.5.1.52</ecNumber>
    </recommendedName>
    <alternativeName>
        <fullName evidence="12">N-glycanase 1</fullName>
    </alternativeName>
    <alternativeName>
        <fullName evidence="13">Peptide:N-glycanase</fullName>
    </alternativeName>
</protein>
<evidence type="ECO:0000313" key="17">
    <source>
        <dbReference type="EMBL" id="PIK55092.1"/>
    </source>
</evidence>
<dbReference type="InterPro" id="IPR018997">
    <property type="entry name" value="PUB_domain"/>
</dbReference>
<comment type="caution">
    <text evidence="17">The sequence shown here is derived from an EMBL/GenBank/DDBJ whole genome shotgun (WGS) entry which is preliminary data.</text>
</comment>
<keyword evidence="10" id="KW-0862">Zinc</keyword>
<evidence type="ECO:0000256" key="3">
    <source>
        <dbReference type="ARBA" id="ARBA00004496"/>
    </source>
</evidence>
<dbReference type="EC" id="3.5.1.52" evidence="5"/>
<keyword evidence="7" id="KW-0963">Cytoplasm</keyword>
<name>A0A2G8L4C3_STIJA</name>
<sequence length="619" mass="72124">MLKSAPILDMATADAGYALRQLRENDVNTFLYVSETLLKYINNIIQHPRDTKYRSVRLGNKVFQKKVLPVLGGIECLFAIGFEENDEWLTLPSRKTLIGLHYMQKELASERLKLISTQVCMLTTAQTSEQGFHQRMRSSADHVYHYEDPLLQQKARNVIPLQELNSKAASRLSTLDQEETDENLLDVRDFLLLELLKWFKLRFFKWTDSPRCDTCGGTTRSNGMVEPTAEDRRWEAGRVELYSCTQCNRNVRFPRYNHPGKLLDTRTGRCGEWANCFTLCCRAVGFEARHVVDWTDHVWTEVYSKSQERWFHCDPCENICDRPLLYEHGWAKKLSYVIGFSHEEVVDVTWRYTANPQDTISRRTECREDWLMDLIGRLNKETTSFIRKNQRFRGEDTKGTSGISVREEDSGRRRPRQTIGVPWMEIKSKRNHHNRNSALLCNLQIYKFEPTTEEVNSKLFHLKYCCASDKYTRISNRNEVKEDWESWINRQSNLFRKEEFDWKMVYLAREEGSREASVSWKFDCSQTDVKVNDVTVTAVSSTFQSGNIVWSLTDGERSVRLSGGSNSETFTDFRGSATLELTAELSGGEGDVAWQHTQLFRMSTDQLDTFPFEWRITLL</sequence>
<dbReference type="InterPro" id="IPR038680">
    <property type="entry name" value="PAW_sf"/>
</dbReference>
<dbReference type="Gene3D" id="3.10.620.30">
    <property type="match status" value="1"/>
</dbReference>
<evidence type="ECO:0000256" key="4">
    <source>
        <dbReference type="ARBA" id="ARBA00009390"/>
    </source>
</evidence>
<dbReference type="EMBL" id="MRZV01000225">
    <property type="protein sequence ID" value="PIK55092.1"/>
    <property type="molecule type" value="Genomic_DNA"/>
</dbReference>
<dbReference type="Pfam" id="PF04721">
    <property type="entry name" value="PAW"/>
    <property type="match status" value="1"/>
</dbReference>
<proteinExistence type="inferred from homology"/>
<dbReference type="GO" id="GO:0005634">
    <property type="term" value="C:nucleus"/>
    <property type="evidence" value="ECO:0007669"/>
    <property type="project" value="TreeGrafter"/>
</dbReference>
<dbReference type="PROSITE" id="PS51398">
    <property type="entry name" value="PAW"/>
    <property type="match status" value="1"/>
</dbReference>
<evidence type="ECO:0000256" key="12">
    <source>
        <dbReference type="ARBA" id="ARBA00029604"/>
    </source>
</evidence>
<dbReference type="GO" id="GO:0006516">
    <property type="term" value="P:glycoprotein catabolic process"/>
    <property type="evidence" value="ECO:0007669"/>
    <property type="project" value="InterPro"/>
</dbReference>
<evidence type="ECO:0000259" key="16">
    <source>
        <dbReference type="PROSITE" id="PS51398"/>
    </source>
</evidence>
<evidence type="ECO:0000256" key="13">
    <source>
        <dbReference type="ARBA" id="ARBA00032901"/>
    </source>
</evidence>
<organism evidence="17 18">
    <name type="scientific">Stichopus japonicus</name>
    <name type="common">Sea cucumber</name>
    <dbReference type="NCBI Taxonomy" id="307972"/>
    <lineage>
        <taxon>Eukaryota</taxon>
        <taxon>Metazoa</taxon>
        <taxon>Echinodermata</taxon>
        <taxon>Eleutherozoa</taxon>
        <taxon>Echinozoa</taxon>
        <taxon>Holothuroidea</taxon>
        <taxon>Aspidochirotacea</taxon>
        <taxon>Aspidochirotida</taxon>
        <taxon>Stichopodidae</taxon>
        <taxon>Apostichopus</taxon>
    </lineage>
</organism>
<gene>
    <name evidence="17" type="ORF">BSL78_07987</name>
</gene>
<keyword evidence="9" id="KW-0378">Hydrolase</keyword>
<evidence type="ECO:0000256" key="15">
    <source>
        <dbReference type="SAM" id="MobiDB-lite"/>
    </source>
</evidence>
<evidence type="ECO:0000256" key="6">
    <source>
        <dbReference type="ARBA" id="ARBA00018546"/>
    </source>
</evidence>
<evidence type="ECO:0000256" key="10">
    <source>
        <dbReference type="ARBA" id="ARBA00022833"/>
    </source>
</evidence>
<dbReference type="OrthoDB" id="409136at2759"/>
<dbReference type="Pfam" id="PF01841">
    <property type="entry name" value="Transglut_core"/>
    <property type="match status" value="1"/>
</dbReference>
<comment type="similarity">
    <text evidence="4 14">Belongs to the transglutaminase-like superfamily. PNGase family.</text>
</comment>
<dbReference type="FunFam" id="2.20.25.10:FF:000011">
    <property type="entry name" value="peptide-N(4)-(N-acetyl-beta- glucosaminyl)asparagine amidase"/>
    <property type="match status" value="1"/>
</dbReference>
<comment type="subcellular location">
    <subcellularLocation>
        <location evidence="3">Cytoplasm</location>
    </subcellularLocation>
</comment>
<keyword evidence="18" id="KW-1185">Reference proteome</keyword>
<dbReference type="AlphaFoldDB" id="A0A2G8L4C3"/>
<comment type="catalytic activity">
    <reaction evidence="1">
        <text>Hydrolysis of an N(4)-(acetyl-beta-D-glucosaminyl)asparagine residue in which the glucosamine residue may be further glycosylated, to yield a (substituted) N-acetyl-beta-D-glucosaminylamine and a peptide containing an aspartate residue.</text>
        <dbReference type="EC" id="3.5.1.52"/>
    </reaction>
</comment>
<dbReference type="Gene3D" id="1.20.58.2190">
    <property type="match status" value="1"/>
</dbReference>
<dbReference type="SMART" id="SM00580">
    <property type="entry name" value="PUG"/>
    <property type="match status" value="1"/>
</dbReference>
<dbReference type="GO" id="GO:0000224">
    <property type="term" value="F:peptide-N4-(N-acetyl-beta-glucosaminyl)asparagine amidase activity"/>
    <property type="evidence" value="ECO:0007669"/>
    <property type="project" value="UniProtKB-EC"/>
</dbReference>
<evidence type="ECO:0000313" key="18">
    <source>
        <dbReference type="Proteomes" id="UP000230750"/>
    </source>
</evidence>
<reference evidence="17 18" key="1">
    <citation type="journal article" date="2017" name="PLoS Biol.">
        <title>The sea cucumber genome provides insights into morphological evolution and visceral regeneration.</title>
        <authorList>
            <person name="Zhang X."/>
            <person name="Sun L."/>
            <person name="Yuan J."/>
            <person name="Sun Y."/>
            <person name="Gao Y."/>
            <person name="Zhang L."/>
            <person name="Li S."/>
            <person name="Dai H."/>
            <person name="Hamel J.F."/>
            <person name="Liu C."/>
            <person name="Yu Y."/>
            <person name="Liu S."/>
            <person name="Lin W."/>
            <person name="Guo K."/>
            <person name="Jin S."/>
            <person name="Xu P."/>
            <person name="Storey K.B."/>
            <person name="Huan P."/>
            <person name="Zhang T."/>
            <person name="Zhou Y."/>
            <person name="Zhang J."/>
            <person name="Lin C."/>
            <person name="Li X."/>
            <person name="Xing L."/>
            <person name="Huo D."/>
            <person name="Sun M."/>
            <person name="Wang L."/>
            <person name="Mercier A."/>
            <person name="Li F."/>
            <person name="Yang H."/>
            <person name="Xiang J."/>
        </authorList>
    </citation>
    <scope>NUCLEOTIDE SEQUENCE [LARGE SCALE GENOMIC DNA]</scope>
    <source>
        <strain evidence="17">Shaxun</strain>
        <tissue evidence="17">Muscle</tissue>
    </source>
</reference>
<dbReference type="SMART" id="SM00460">
    <property type="entry name" value="TGc"/>
    <property type="match status" value="1"/>
</dbReference>
<dbReference type="PANTHER" id="PTHR12143">
    <property type="entry name" value="PEPTIDE N-GLYCANASE PNGASE -RELATED"/>
    <property type="match status" value="1"/>
</dbReference>